<organism evidence="4 5">
    <name type="scientific">Mycena albidolilacea</name>
    <dbReference type="NCBI Taxonomy" id="1033008"/>
    <lineage>
        <taxon>Eukaryota</taxon>
        <taxon>Fungi</taxon>
        <taxon>Dikarya</taxon>
        <taxon>Basidiomycota</taxon>
        <taxon>Agaricomycotina</taxon>
        <taxon>Agaricomycetes</taxon>
        <taxon>Agaricomycetidae</taxon>
        <taxon>Agaricales</taxon>
        <taxon>Marasmiineae</taxon>
        <taxon>Mycenaceae</taxon>
        <taxon>Mycena</taxon>
    </lineage>
</organism>
<dbReference type="PANTHER" id="PTHR32026:SF10">
    <property type="entry name" value="METHYLTRANSFERASE-LIKE PROTEIN 24-RELATED"/>
    <property type="match status" value="1"/>
</dbReference>
<comment type="caution">
    <text evidence="4">The sequence shown here is derived from an EMBL/GenBank/DDBJ whole genome shotgun (WGS) entry which is preliminary data.</text>
</comment>
<evidence type="ECO:0000256" key="2">
    <source>
        <dbReference type="SAM" id="Phobius"/>
    </source>
</evidence>
<evidence type="ECO:0000259" key="3">
    <source>
        <dbReference type="Pfam" id="PF13383"/>
    </source>
</evidence>
<dbReference type="Proteomes" id="UP001218218">
    <property type="component" value="Unassembled WGS sequence"/>
</dbReference>
<keyword evidence="4" id="KW-0808">Transferase</keyword>
<accession>A0AAD7ARS5</accession>
<keyword evidence="5" id="KW-1185">Reference proteome</keyword>
<dbReference type="AlphaFoldDB" id="A0AAD7ARS5"/>
<dbReference type="InterPro" id="IPR026913">
    <property type="entry name" value="METTL24"/>
</dbReference>
<evidence type="ECO:0000256" key="1">
    <source>
        <dbReference type="SAM" id="MobiDB-lite"/>
    </source>
</evidence>
<dbReference type="GO" id="GO:0032259">
    <property type="term" value="P:methylation"/>
    <property type="evidence" value="ECO:0007669"/>
    <property type="project" value="UniProtKB-KW"/>
</dbReference>
<gene>
    <name evidence="4" type="ORF">DFH08DRAFT_835452</name>
</gene>
<feature type="domain" description="Methyltransferase" evidence="3">
    <location>
        <begin position="102"/>
        <end position="290"/>
    </location>
</feature>
<keyword evidence="2" id="KW-0472">Membrane</keyword>
<keyword evidence="2" id="KW-0812">Transmembrane</keyword>
<dbReference type="PANTHER" id="PTHR32026">
    <property type="entry name" value="METHYLTRANSFERASE-LIKE PROTEIN 24"/>
    <property type="match status" value="1"/>
</dbReference>
<reference evidence="4" key="1">
    <citation type="submission" date="2023-03" db="EMBL/GenBank/DDBJ databases">
        <title>Massive genome expansion in bonnet fungi (Mycena s.s.) driven by repeated elements and novel gene families across ecological guilds.</title>
        <authorList>
            <consortium name="Lawrence Berkeley National Laboratory"/>
            <person name="Harder C.B."/>
            <person name="Miyauchi S."/>
            <person name="Viragh M."/>
            <person name="Kuo A."/>
            <person name="Thoen E."/>
            <person name="Andreopoulos B."/>
            <person name="Lu D."/>
            <person name="Skrede I."/>
            <person name="Drula E."/>
            <person name="Henrissat B."/>
            <person name="Morin E."/>
            <person name="Kohler A."/>
            <person name="Barry K."/>
            <person name="LaButti K."/>
            <person name="Morin E."/>
            <person name="Salamov A."/>
            <person name="Lipzen A."/>
            <person name="Mereny Z."/>
            <person name="Hegedus B."/>
            <person name="Baldrian P."/>
            <person name="Stursova M."/>
            <person name="Weitz H."/>
            <person name="Taylor A."/>
            <person name="Grigoriev I.V."/>
            <person name="Nagy L.G."/>
            <person name="Martin F."/>
            <person name="Kauserud H."/>
        </authorList>
    </citation>
    <scope>NUCLEOTIDE SEQUENCE</scope>
    <source>
        <strain evidence="4">CBHHK002</strain>
    </source>
</reference>
<name>A0AAD7ARS5_9AGAR</name>
<evidence type="ECO:0000313" key="4">
    <source>
        <dbReference type="EMBL" id="KAJ7366777.1"/>
    </source>
</evidence>
<keyword evidence="4" id="KW-0489">Methyltransferase</keyword>
<sequence length="340" mass="38868">MPAWSRNPRYIVLILVAVVTTLYLLGPFGEPDARPPPPPPRVASSIQDDDLPNRLARSDKIYEKLLLDRKELIKKFGPTPNDVALFPPNKNPWPAYTVWDFFPAAYNCPFEIQRLGALGDGGKWVCGITRVETKPDCIVYSFGINYESSFEAEILANTDNCQIWGYDFSVNSFGPEIPRSQAHRTHFRPYGLAGTDAHGPDDVHKMYTIESLMKMNGHTHIDILKVDIERYEFETLTALIKPYVASGKPLPFGQLQLEIHLWDFSFSQFLTWWEMLEEAGLRPFWTEPNLVYQNYNRGGSTDLAEYSFLNIKGDNIFIKDPKRRPPPEAEHNRHAPDPTP</sequence>
<protein>
    <submittedName>
        <fullName evidence="4">Methyltransferase domain-containing protein</fullName>
    </submittedName>
</protein>
<dbReference type="GO" id="GO:0008168">
    <property type="term" value="F:methyltransferase activity"/>
    <property type="evidence" value="ECO:0007669"/>
    <property type="project" value="UniProtKB-KW"/>
</dbReference>
<proteinExistence type="predicted"/>
<dbReference type="InterPro" id="IPR025714">
    <property type="entry name" value="Methyltranfer_dom"/>
</dbReference>
<feature type="transmembrane region" description="Helical" evidence="2">
    <location>
        <begin position="12"/>
        <end position="29"/>
    </location>
</feature>
<evidence type="ECO:0000313" key="5">
    <source>
        <dbReference type="Proteomes" id="UP001218218"/>
    </source>
</evidence>
<dbReference type="Pfam" id="PF13383">
    <property type="entry name" value="Methyltransf_22"/>
    <property type="match status" value="1"/>
</dbReference>
<dbReference type="EMBL" id="JARIHO010000002">
    <property type="protein sequence ID" value="KAJ7366777.1"/>
    <property type="molecule type" value="Genomic_DNA"/>
</dbReference>
<keyword evidence="2" id="KW-1133">Transmembrane helix</keyword>
<feature type="region of interest" description="Disordered" evidence="1">
    <location>
        <begin position="319"/>
        <end position="340"/>
    </location>
</feature>